<dbReference type="InterPro" id="IPR001360">
    <property type="entry name" value="Glyco_hydro_1"/>
</dbReference>
<keyword evidence="3" id="KW-0326">Glycosidase</keyword>
<dbReference type="EMBL" id="JAVXUP010000307">
    <property type="protein sequence ID" value="KAK3031397.1"/>
    <property type="molecule type" value="Genomic_DNA"/>
</dbReference>
<reference evidence="5" key="1">
    <citation type="submission" date="2022-12" db="EMBL/GenBank/DDBJ databases">
        <title>Draft genome assemblies for two species of Escallonia (Escalloniales).</title>
        <authorList>
            <person name="Chanderbali A."/>
            <person name="Dervinis C."/>
            <person name="Anghel I."/>
            <person name="Soltis D."/>
            <person name="Soltis P."/>
            <person name="Zapata F."/>
        </authorList>
    </citation>
    <scope>NUCLEOTIDE SEQUENCE</scope>
    <source>
        <strain evidence="5">UCBG64.0493</strain>
        <tissue evidence="5">Leaf</tissue>
    </source>
</reference>
<organism evidence="5 6">
    <name type="scientific">Escallonia herrerae</name>
    <dbReference type="NCBI Taxonomy" id="1293975"/>
    <lineage>
        <taxon>Eukaryota</taxon>
        <taxon>Viridiplantae</taxon>
        <taxon>Streptophyta</taxon>
        <taxon>Embryophyta</taxon>
        <taxon>Tracheophyta</taxon>
        <taxon>Spermatophyta</taxon>
        <taxon>Magnoliopsida</taxon>
        <taxon>eudicotyledons</taxon>
        <taxon>Gunneridae</taxon>
        <taxon>Pentapetalae</taxon>
        <taxon>asterids</taxon>
        <taxon>campanulids</taxon>
        <taxon>Escalloniales</taxon>
        <taxon>Escalloniaceae</taxon>
        <taxon>Escallonia</taxon>
    </lineage>
</organism>
<evidence type="ECO:0000256" key="1">
    <source>
        <dbReference type="ARBA" id="ARBA00010838"/>
    </source>
</evidence>
<dbReference type="PRINTS" id="PR00131">
    <property type="entry name" value="GLHYDRLASE1"/>
</dbReference>
<proteinExistence type="inferred from homology"/>
<evidence type="ECO:0000313" key="6">
    <source>
        <dbReference type="Proteomes" id="UP001188597"/>
    </source>
</evidence>
<name>A0AA89BBW1_9ASTE</name>
<dbReference type="InterPro" id="IPR033132">
    <property type="entry name" value="GH_1_N_CS"/>
</dbReference>
<dbReference type="Pfam" id="PF00232">
    <property type="entry name" value="Glyco_hydro_1"/>
    <property type="match status" value="3"/>
</dbReference>
<dbReference type="PANTHER" id="PTHR10353">
    <property type="entry name" value="GLYCOSYL HYDROLASE"/>
    <property type="match status" value="1"/>
</dbReference>
<dbReference type="InterPro" id="IPR017853">
    <property type="entry name" value="GH"/>
</dbReference>
<dbReference type="GO" id="GO:0005975">
    <property type="term" value="P:carbohydrate metabolic process"/>
    <property type="evidence" value="ECO:0007669"/>
    <property type="project" value="InterPro"/>
</dbReference>
<gene>
    <name evidence="5" type="ORF">RJ639_037395</name>
</gene>
<evidence type="ECO:0000256" key="3">
    <source>
        <dbReference type="ARBA" id="ARBA00023295"/>
    </source>
</evidence>
<sequence length="406" mass="45618">MALPQMALPRRSDFSKEFIFGASSSAYQYEGATTGGGRAPSIWDTFTQETPDGKLDGGVNEEGVKYYNDLIDELVANGIEPFVTLFHWDVPQALEDEYGGFLSPDIIAHFRDYAEVCFWNFGDRVKHWVTFNEPSMLSILGYALGVFAPGRGGTSPEHVKGQSCHHRLSVWHESLWEFHNSEATENGDPGVEPYKVSHNQLLAHAFAVKLYKEKFQESQHGKIGIVLSSSWVEPLEEGNPKDINARQRALDFTLGWFIGPLTNGEYPSSMTTRVGNRLPRFAAADINVLKGSFDFIGINYYTGEYATDAPIPIGGKKKLSYTTDAEIMTTLMCNNMPKHLCREDKVIVKGYFAWSLLDNLEWNQGYSVRFGLVHVDFKNGLKRYPKSSAIWLMKFLKGETPAPEIK</sequence>
<evidence type="ECO:0000313" key="5">
    <source>
        <dbReference type="EMBL" id="KAK3031397.1"/>
    </source>
</evidence>
<dbReference type="Proteomes" id="UP001188597">
    <property type="component" value="Unassembled WGS sequence"/>
</dbReference>
<keyword evidence="6" id="KW-1185">Reference proteome</keyword>
<protein>
    <submittedName>
        <fullName evidence="5">Uncharacterized protein</fullName>
    </submittedName>
</protein>
<accession>A0AA89BBW1</accession>
<dbReference type="GO" id="GO:0008422">
    <property type="term" value="F:beta-glucosidase activity"/>
    <property type="evidence" value="ECO:0007669"/>
    <property type="project" value="TreeGrafter"/>
</dbReference>
<dbReference type="PANTHER" id="PTHR10353:SF137">
    <property type="entry name" value="MYROSINASE 3-RELATED"/>
    <property type="match status" value="1"/>
</dbReference>
<comment type="caution">
    <text evidence="5">The sequence shown here is derived from an EMBL/GenBank/DDBJ whole genome shotgun (WGS) entry which is preliminary data.</text>
</comment>
<evidence type="ECO:0000256" key="2">
    <source>
        <dbReference type="ARBA" id="ARBA00022801"/>
    </source>
</evidence>
<evidence type="ECO:0000256" key="4">
    <source>
        <dbReference type="RuleBase" id="RU003690"/>
    </source>
</evidence>
<comment type="similarity">
    <text evidence="1 4">Belongs to the glycosyl hydrolase 1 family.</text>
</comment>
<dbReference type="SUPFAM" id="SSF51445">
    <property type="entry name" value="(Trans)glycosidases"/>
    <property type="match status" value="1"/>
</dbReference>
<keyword evidence="2" id="KW-0378">Hydrolase</keyword>
<dbReference type="AlphaFoldDB" id="A0AA89BBW1"/>
<dbReference type="Gene3D" id="3.20.20.80">
    <property type="entry name" value="Glycosidases"/>
    <property type="match status" value="2"/>
</dbReference>
<dbReference type="PROSITE" id="PS00653">
    <property type="entry name" value="GLYCOSYL_HYDROL_F1_2"/>
    <property type="match status" value="1"/>
</dbReference>